<proteinExistence type="predicted"/>
<keyword evidence="2" id="KW-1185">Reference proteome</keyword>
<gene>
    <name evidence="1" type="ORF">L6452_09831</name>
</gene>
<sequence length="174" mass="18758">MSSPPSFSSAATTTSDHIHHSLYPQLHHEHNTPSLSDVRSFDKSYTGNDQIIPIPEMYQPTAVAADQPPSFPALARDQGNSHKNAEAAPDYYNNGQPPTIGSIDNRSGNSQASAAGGAYDGYGLPPSRNDVAPRETSQTGSVADDQNVVPQPYGQMSIIGRKIRKFEPPAYYTE</sequence>
<evidence type="ECO:0000313" key="1">
    <source>
        <dbReference type="EMBL" id="KAI3747377.1"/>
    </source>
</evidence>
<dbReference type="EMBL" id="CM042049">
    <property type="protein sequence ID" value="KAI3747377.1"/>
    <property type="molecule type" value="Genomic_DNA"/>
</dbReference>
<reference evidence="2" key="1">
    <citation type="journal article" date="2022" name="Mol. Ecol. Resour.">
        <title>The genomes of chicory, endive, great burdock and yacon provide insights into Asteraceae palaeo-polyploidization history and plant inulin production.</title>
        <authorList>
            <person name="Fan W."/>
            <person name="Wang S."/>
            <person name="Wang H."/>
            <person name="Wang A."/>
            <person name="Jiang F."/>
            <person name="Liu H."/>
            <person name="Zhao H."/>
            <person name="Xu D."/>
            <person name="Zhang Y."/>
        </authorList>
    </citation>
    <scope>NUCLEOTIDE SEQUENCE [LARGE SCALE GENOMIC DNA]</scope>
    <source>
        <strain evidence="2">cv. Niubang</strain>
    </source>
</reference>
<accession>A0ACB9DLG3</accession>
<organism evidence="1 2">
    <name type="scientific">Arctium lappa</name>
    <name type="common">Greater burdock</name>
    <name type="synonym">Lappa major</name>
    <dbReference type="NCBI Taxonomy" id="4217"/>
    <lineage>
        <taxon>Eukaryota</taxon>
        <taxon>Viridiplantae</taxon>
        <taxon>Streptophyta</taxon>
        <taxon>Embryophyta</taxon>
        <taxon>Tracheophyta</taxon>
        <taxon>Spermatophyta</taxon>
        <taxon>Magnoliopsida</taxon>
        <taxon>eudicotyledons</taxon>
        <taxon>Gunneridae</taxon>
        <taxon>Pentapetalae</taxon>
        <taxon>asterids</taxon>
        <taxon>campanulids</taxon>
        <taxon>Asterales</taxon>
        <taxon>Asteraceae</taxon>
        <taxon>Carduoideae</taxon>
        <taxon>Cardueae</taxon>
        <taxon>Arctiinae</taxon>
        <taxon>Arctium</taxon>
    </lineage>
</organism>
<dbReference type="Proteomes" id="UP001055879">
    <property type="component" value="Linkage Group LG03"/>
</dbReference>
<evidence type="ECO:0000313" key="2">
    <source>
        <dbReference type="Proteomes" id="UP001055879"/>
    </source>
</evidence>
<protein>
    <submittedName>
        <fullName evidence="1">Uncharacterized protein</fullName>
    </submittedName>
</protein>
<comment type="caution">
    <text evidence="1">The sequence shown here is derived from an EMBL/GenBank/DDBJ whole genome shotgun (WGS) entry which is preliminary data.</text>
</comment>
<reference evidence="1 2" key="2">
    <citation type="journal article" date="2022" name="Mol. Ecol. Resour.">
        <title>The genomes of chicory, endive, great burdock and yacon provide insights into Asteraceae paleo-polyploidization history and plant inulin production.</title>
        <authorList>
            <person name="Fan W."/>
            <person name="Wang S."/>
            <person name="Wang H."/>
            <person name="Wang A."/>
            <person name="Jiang F."/>
            <person name="Liu H."/>
            <person name="Zhao H."/>
            <person name="Xu D."/>
            <person name="Zhang Y."/>
        </authorList>
    </citation>
    <scope>NUCLEOTIDE SEQUENCE [LARGE SCALE GENOMIC DNA]</scope>
    <source>
        <strain evidence="2">cv. Niubang</strain>
    </source>
</reference>
<name>A0ACB9DLG3_ARCLA</name>